<dbReference type="EC" id="7.6.2.8" evidence="8"/>
<name>A0AAW6BDX7_9GAMM</name>
<dbReference type="InterPro" id="IPR050153">
    <property type="entry name" value="Metal_Ion_Import_ABC"/>
</dbReference>
<evidence type="ECO:0000256" key="6">
    <source>
        <dbReference type="ARBA" id="ARBA00022967"/>
    </source>
</evidence>
<dbReference type="SUPFAM" id="SSF52540">
    <property type="entry name" value="P-loop containing nucleoside triphosphate hydrolases"/>
    <property type="match status" value="1"/>
</dbReference>
<protein>
    <recommendedName>
        <fullName evidence="8">Vitamin B12 import ATP-binding protein BtuD</fullName>
        <ecNumber evidence="8">7.6.2.8</ecNumber>
    </recommendedName>
    <alternativeName>
        <fullName evidence="8">Vitamin B12-transporting ATPase</fullName>
    </alternativeName>
</protein>
<reference evidence="10" key="1">
    <citation type="submission" date="2023-01" db="EMBL/GenBank/DDBJ databases">
        <title>Genome sequencing of Photorhabdus bodei 09-20.</title>
        <authorList>
            <person name="Kalindamar S."/>
            <person name="Kumru S."/>
        </authorList>
    </citation>
    <scope>NUCLEOTIDE SEQUENCE</scope>
    <source>
        <strain evidence="10">09-20</strain>
    </source>
</reference>
<evidence type="ECO:0000259" key="9">
    <source>
        <dbReference type="PROSITE" id="PS50893"/>
    </source>
</evidence>
<dbReference type="PROSITE" id="PS50893">
    <property type="entry name" value="ABC_TRANSPORTER_2"/>
    <property type="match status" value="1"/>
</dbReference>
<comment type="function">
    <text evidence="8">Part of the ABC transporter complex BtuCDF involved in vitamin B12 import. Responsible for energy coupling to the transport system.</text>
</comment>
<evidence type="ECO:0000256" key="7">
    <source>
        <dbReference type="ARBA" id="ARBA00023136"/>
    </source>
</evidence>
<dbReference type="GO" id="GO:0015420">
    <property type="term" value="F:ABC-type vitamin B12 transporter activity"/>
    <property type="evidence" value="ECO:0007669"/>
    <property type="project" value="UniProtKB-UniRule"/>
</dbReference>
<dbReference type="PANTHER" id="PTHR42734:SF18">
    <property type="entry name" value="VITAMIN B12 IMPORT ATP-BINDING PROTEIN BTUD"/>
    <property type="match status" value="1"/>
</dbReference>
<dbReference type="HAMAP" id="MF_01005">
    <property type="entry name" value="BtuD"/>
    <property type="match status" value="1"/>
</dbReference>
<dbReference type="InterPro" id="IPR027417">
    <property type="entry name" value="P-loop_NTPase"/>
</dbReference>
<comment type="subcellular location">
    <subcellularLocation>
        <location evidence="8">Cell membrane</location>
        <topology evidence="8">Peripheral membrane protein</topology>
    </subcellularLocation>
</comment>
<dbReference type="EMBL" id="JAQMFO010000002">
    <property type="protein sequence ID" value="MDB6370780.1"/>
    <property type="molecule type" value="Genomic_DNA"/>
</dbReference>
<organism evidence="10 11">
    <name type="scientific">Photorhabdus bodei</name>
    <dbReference type="NCBI Taxonomy" id="2029681"/>
    <lineage>
        <taxon>Bacteria</taxon>
        <taxon>Pseudomonadati</taxon>
        <taxon>Pseudomonadota</taxon>
        <taxon>Gammaproteobacteria</taxon>
        <taxon>Enterobacterales</taxon>
        <taxon>Morganellaceae</taxon>
        <taxon>Photorhabdus</taxon>
    </lineage>
</organism>
<dbReference type="Pfam" id="PF00005">
    <property type="entry name" value="ABC_tran"/>
    <property type="match status" value="1"/>
</dbReference>
<dbReference type="PANTHER" id="PTHR42734">
    <property type="entry name" value="METAL TRANSPORT SYSTEM ATP-BINDING PROTEIN TM_0124-RELATED"/>
    <property type="match status" value="1"/>
</dbReference>
<comment type="catalytic activity">
    <reaction evidence="8">
        <text>an R-cob(III)alamin(out) + ATP + H2O = an R-cob(III)alamin(in) + ADP + phosphate + H(+)</text>
        <dbReference type="Rhea" id="RHEA:17873"/>
        <dbReference type="ChEBI" id="CHEBI:15377"/>
        <dbReference type="ChEBI" id="CHEBI:15378"/>
        <dbReference type="ChEBI" id="CHEBI:30616"/>
        <dbReference type="ChEBI" id="CHEBI:43474"/>
        <dbReference type="ChEBI" id="CHEBI:140785"/>
        <dbReference type="ChEBI" id="CHEBI:456216"/>
        <dbReference type="EC" id="7.6.2.8"/>
    </reaction>
</comment>
<dbReference type="GO" id="GO:0016887">
    <property type="term" value="F:ATP hydrolysis activity"/>
    <property type="evidence" value="ECO:0007669"/>
    <property type="project" value="InterPro"/>
</dbReference>
<dbReference type="SMART" id="SM00382">
    <property type="entry name" value="AAA"/>
    <property type="match status" value="1"/>
</dbReference>
<evidence type="ECO:0000256" key="2">
    <source>
        <dbReference type="ARBA" id="ARBA00022475"/>
    </source>
</evidence>
<dbReference type="GO" id="GO:0005524">
    <property type="term" value="F:ATP binding"/>
    <property type="evidence" value="ECO:0007669"/>
    <property type="project" value="UniProtKB-KW"/>
</dbReference>
<comment type="subunit">
    <text evidence="8">The complex is composed of two ATP-binding proteins (BtuD), two transmembrane proteins (BtuC) and a solute-binding protein (BtuF).</text>
</comment>
<accession>A0AAW6BDX7</accession>
<gene>
    <name evidence="8 10" type="primary">btuD</name>
    <name evidence="10" type="ORF">PH362_02080</name>
</gene>
<dbReference type="NCBIfam" id="NF002981">
    <property type="entry name" value="PRK03695.1"/>
    <property type="match status" value="1"/>
</dbReference>
<evidence type="ECO:0000256" key="1">
    <source>
        <dbReference type="ARBA" id="ARBA00022448"/>
    </source>
</evidence>
<sequence>MNNVQVTNQLMALNQVSVRNRLMPLTALVQQGEQIHIIGPNGSGKSTLLACMAGILPYSGAIDLQQKCLSQYSHCQLARYRAWLSQQISSVPIMPVFQYLQLHLAAHLVNCDGVLSELCSFFKLGKFLETPVGNLSGGEWQRVRLTGVFLQVWPSINLEGKLLLLDEPTNNLDITQVAALDLLIKKFCELGGTVVMSGHDLNHSYDKADRIWLLADGSLVANGKPDEVMKENTLSRVFAADIKCVPEKTDKYWRVFLPEL</sequence>
<dbReference type="Gene3D" id="3.40.50.300">
    <property type="entry name" value="P-loop containing nucleotide triphosphate hydrolases"/>
    <property type="match status" value="1"/>
</dbReference>
<proteinExistence type="inferred from homology"/>
<evidence type="ECO:0000256" key="3">
    <source>
        <dbReference type="ARBA" id="ARBA00022519"/>
    </source>
</evidence>
<dbReference type="FunFam" id="3.40.50.300:FF:000462">
    <property type="entry name" value="Vitamin B12 import ATP-binding protein BtuD"/>
    <property type="match status" value="1"/>
</dbReference>
<evidence type="ECO:0000256" key="4">
    <source>
        <dbReference type="ARBA" id="ARBA00022741"/>
    </source>
</evidence>
<comment type="caution">
    <text evidence="10">The sequence shown here is derived from an EMBL/GenBank/DDBJ whole genome shotgun (WGS) entry which is preliminary data.</text>
</comment>
<keyword evidence="7 8" id="KW-0472">Membrane</keyword>
<keyword evidence="5 8" id="KW-0067">ATP-binding</keyword>
<evidence type="ECO:0000256" key="8">
    <source>
        <dbReference type="HAMAP-Rule" id="MF_01005"/>
    </source>
</evidence>
<dbReference type="InterPro" id="IPR023693">
    <property type="entry name" value="ABC_transptr_BtuD"/>
</dbReference>
<evidence type="ECO:0000256" key="5">
    <source>
        <dbReference type="ARBA" id="ARBA00022840"/>
    </source>
</evidence>
<keyword evidence="1 8" id="KW-0813">Transport</keyword>
<dbReference type="AlphaFoldDB" id="A0AAW6BDX7"/>
<keyword evidence="3" id="KW-0997">Cell inner membrane</keyword>
<dbReference type="InterPro" id="IPR003439">
    <property type="entry name" value="ABC_transporter-like_ATP-bd"/>
</dbReference>
<dbReference type="InterPro" id="IPR003593">
    <property type="entry name" value="AAA+_ATPase"/>
</dbReference>
<feature type="domain" description="ABC transporter" evidence="9">
    <location>
        <begin position="4"/>
        <end position="241"/>
    </location>
</feature>
<dbReference type="Proteomes" id="UP001212996">
    <property type="component" value="Unassembled WGS sequence"/>
</dbReference>
<feature type="binding site" evidence="8">
    <location>
        <begin position="39"/>
        <end position="46"/>
    </location>
    <ligand>
        <name>ATP</name>
        <dbReference type="ChEBI" id="CHEBI:30616"/>
    </ligand>
</feature>
<evidence type="ECO:0000313" key="10">
    <source>
        <dbReference type="EMBL" id="MDB6370780.1"/>
    </source>
</evidence>
<keyword evidence="4 8" id="KW-0547">Nucleotide-binding</keyword>
<keyword evidence="2 8" id="KW-1003">Cell membrane</keyword>
<dbReference type="GO" id="GO:0005886">
    <property type="term" value="C:plasma membrane"/>
    <property type="evidence" value="ECO:0007669"/>
    <property type="project" value="UniProtKB-SubCell"/>
</dbReference>
<evidence type="ECO:0000313" key="11">
    <source>
        <dbReference type="Proteomes" id="UP001212996"/>
    </source>
</evidence>
<keyword evidence="6 8" id="KW-1278">Translocase</keyword>
<comment type="similarity">
    <text evidence="8">Belongs to the ABC transporter superfamily. Vitamin B12 importer (TC 3.A.1.13.1) family.</text>
</comment>